<comment type="caution">
    <text evidence="5">The sequence shown here is derived from an EMBL/GenBank/DDBJ whole genome shotgun (WGS) entry which is preliminary data.</text>
</comment>
<keyword evidence="6" id="KW-1185">Reference proteome</keyword>
<dbReference type="PANTHER" id="PTHR32401:SF47">
    <property type="entry name" value="LEGUME LECTIN DOMAIN-CONTAINING PROTEIN"/>
    <property type="match status" value="1"/>
</dbReference>
<evidence type="ECO:0000256" key="1">
    <source>
        <dbReference type="ARBA" id="ARBA00007606"/>
    </source>
</evidence>
<dbReference type="CDD" id="cd06899">
    <property type="entry name" value="lectin_legume_LecRK_Arcelin_ConA"/>
    <property type="match status" value="1"/>
</dbReference>
<sequence>MALFKTLKPLLSSAAIALFVILAMTNMAYSQSDATSFTYDFHGSKPTSLTYQGDAFFPSGTTFLRLTKTDTSGIPQPGSIGRVLHSNPILFRRQGGVASFETTINFIISSSPGHNSPADGLVFFVGPVGSTIPAGSAGGNLGMYNQSGLAPNVFAVEFDVWVNTWDPSFRHIGINLGSRTSSNVTSFEGTNGQPVSARINYEAATKVITVHATAAAGTFEVSLAYDLSTLLPEHVQVGLSASSGLQLVDAAIHDVVSWYFSSTIVNH</sequence>
<dbReference type="Gene3D" id="2.60.120.200">
    <property type="match status" value="1"/>
</dbReference>
<dbReference type="GO" id="GO:0030246">
    <property type="term" value="F:carbohydrate binding"/>
    <property type="evidence" value="ECO:0007669"/>
    <property type="project" value="UniProtKB-KW"/>
</dbReference>
<dbReference type="Proteomes" id="UP001567538">
    <property type="component" value="Unassembled WGS sequence"/>
</dbReference>
<keyword evidence="3" id="KW-0732">Signal</keyword>
<dbReference type="InterPro" id="IPR013320">
    <property type="entry name" value="ConA-like_dom_sf"/>
</dbReference>
<dbReference type="SUPFAM" id="SSF49899">
    <property type="entry name" value="Concanavalin A-like lectins/glucanases"/>
    <property type="match status" value="1"/>
</dbReference>
<dbReference type="PIRSF" id="PIRSF002690">
    <property type="entry name" value="L-type_lectin_plant"/>
    <property type="match status" value="1"/>
</dbReference>
<evidence type="ECO:0000259" key="4">
    <source>
        <dbReference type="Pfam" id="PF00139"/>
    </source>
</evidence>
<protein>
    <submittedName>
        <fullName evidence="5">Mannose/glucose-specific lectin Cramoll-like</fullName>
    </submittedName>
</protein>
<dbReference type="InterPro" id="IPR016363">
    <property type="entry name" value="L-lectin"/>
</dbReference>
<evidence type="ECO:0000256" key="2">
    <source>
        <dbReference type="ARBA" id="ARBA00022734"/>
    </source>
</evidence>
<dbReference type="InterPro" id="IPR001220">
    <property type="entry name" value="Legume_lectin_dom"/>
</dbReference>
<proteinExistence type="inferred from homology"/>
<dbReference type="PANTHER" id="PTHR32401">
    <property type="entry name" value="CONCANAVALIN A-LIKE LECTIN FAMILY PROTEIN"/>
    <property type="match status" value="1"/>
</dbReference>
<keyword evidence="2" id="KW-0430">Lectin</keyword>
<organism evidence="5 6">
    <name type="scientific">Salvia divinorum</name>
    <name type="common">Maria pastora</name>
    <name type="synonym">Diviner's sage</name>
    <dbReference type="NCBI Taxonomy" id="28513"/>
    <lineage>
        <taxon>Eukaryota</taxon>
        <taxon>Viridiplantae</taxon>
        <taxon>Streptophyta</taxon>
        <taxon>Embryophyta</taxon>
        <taxon>Tracheophyta</taxon>
        <taxon>Spermatophyta</taxon>
        <taxon>Magnoliopsida</taxon>
        <taxon>eudicotyledons</taxon>
        <taxon>Gunneridae</taxon>
        <taxon>Pentapetalae</taxon>
        <taxon>asterids</taxon>
        <taxon>lamiids</taxon>
        <taxon>Lamiales</taxon>
        <taxon>Lamiaceae</taxon>
        <taxon>Nepetoideae</taxon>
        <taxon>Mentheae</taxon>
        <taxon>Salviinae</taxon>
        <taxon>Salvia</taxon>
        <taxon>Salvia subgen. Calosphace</taxon>
    </lineage>
</organism>
<dbReference type="Pfam" id="PF00139">
    <property type="entry name" value="Lectin_legB"/>
    <property type="match status" value="1"/>
</dbReference>
<dbReference type="EMBL" id="JBEAFC010000012">
    <property type="protein sequence ID" value="KAL1534768.1"/>
    <property type="molecule type" value="Genomic_DNA"/>
</dbReference>
<feature type="signal peptide" evidence="3">
    <location>
        <begin position="1"/>
        <end position="30"/>
    </location>
</feature>
<evidence type="ECO:0000256" key="3">
    <source>
        <dbReference type="SAM" id="SignalP"/>
    </source>
</evidence>
<evidence type="ECO:0000313" key="6">
    <source>
        <dbReference type="Proteomes" id="UP001567538"/>
    </source>
</evidence>
<dbReference type="InterPro" id="IPR050258">
    <property type="entry name" value="Leguminous_Lectin"/>
</dbReference>
<accession>A0ABD1FVN9</accession>
<dbReference type="AlphaFoldDB" id="A0ABD1FVN9"/>
<feature type="domain" description="Legume lectin" evidence="4">
    <location>
        <begin position="35"/>
        <end position="263"/>
    </location>
</feature>
<reference evidence="5 6" key="1">
    <citation type="submission" date="2024-06" db="EMBL/GenBank/DDBJ databases">
        <title>A chromosome level genome sequence of Diviner's sage (Salvia divinorum).</title>
        <authorList>
            <person name="Ford S.A."/>
            <person name="Ro D.-K."/>
            <person name="Ness R.W."/>
            <person name="Phillips M.A."/>
        </authorList>
    </citation>
    <scope>NUCLEOTIDE SEQUENCE [LARGE SCALE GENOMIC DNA]</scope>
    <source>
        <strain evidence="5">SAF-2024a</strain>
        <tissue evidence="5">Leaf</tissue>
    </source>
</reference>
<feature type="chain" id="PRO_5044834278" evidence="3">
    <location>
        <begin position="31"/>
        <end position="267"/>
    </location>
</feature>
<name>A0ABD1FVN9_SALDI</name>
<comment type="similarity">
    <text evidence="1">Belongs to the leguminous lectin family.</text>
</comment>
<evidence type="ECO:0000313" key="5">
    <source>
        <dbReference type="EMBL" id="KAL1534768.1"/>
    </source>
</evidence>
<gene>
    <name evidence="5" type="ORF">AAHA92_30906</name>
</gene>